<evidence type="ECO:0000259" key="5">
    <source>
        <dbReference type="PROSITE" id="PS50977"/>
    </source>
</evidence>
<dbReference type="InterPro" id="IPR050109">
    <property type="entry name" value="HTH-type_TetR-like_transc_reg"/>
</dbReference>
<comment type="caution">
    <text evidence="6">The sequence shown here is derived from an EMBL/GenBank/DDBJ whole genome shotgun (WGS) entry which is preliminary data.</text>
</comment>
<keyword evidence="3" id="KW-0804">Transcription</keyword>
<dbReference type="PANTHER" id="PTHR30055">
    <property type="entry name" value="HTH-TYPE TRANSCRIPTIONAL REGULATOR RUTR"/>
    <property type="match status" value="1"/>
</dbReference>
<gene>
    <name evidence="6" type="ORF">EV190_12547</name>
</gene>
<name>A0A4R6UHL3_9ACTN</name>
<dbReference type="Pfam" id="PF00440">
    <property type="entry name" value="TetR_N"/>
    <property type="match status" value="1"/>
</dbReference>
<evidence type="ECO:0000256" key="1">
    <source>
        <dbReference type="ARBA" id="ARBA00023015"/>
    </source>
</evidence>
<dbReference type="GO" id="GO:0003700">
    <property type="term" value="F:DNA-binding transcription factor activity"/>
    <property type="evidence" value="ECO:0007669"/>
    <property type="project" value="TreeGrafter"/>
</dbReference>
<dbReference type="InterPro" id="IPR009057">
    <property type="entry name" value="Homeodomain-like_sf"/>
</dbReference>
<protein>
    <submittedName>
        <fullName evidence="6">TetR family transcriptional regulator</fullName>
    </submittedName>
</protein>
<dbReference type="Proteomes" id="UP000295281">
    <property type="component" value="Unassembled WGS sequence"/>
</dbReference>
<dbReference type="EMBL" id="SNYN01000025">
    <property type="protein sequence ID" value="TDQ46360.1"/>
    <property type="molecule type" value="Genomic_DNA"/>
</dbReference>
<keyword evidence="1" id="KW-0805">Transcription regulation</keyword>
<evidence type="ECO:0000256" key="4">
    <source>
        <dbReference type="PROSITE-ProRule" id="PRU00335"/>
    </source>
</evidence>
<dbReference type="AlphaFoldDB" id="A0A4R6UHL3"/>
<dbReference type="Gene3D" id="1.10.357.10">
    <property type="entry name" value="Tetracycline Repressor, domain 2"/>
    <property type="match status" value="1"/>
</dbReference>
<dbReference type="PROSITE" id="PS50977">
    <property type="entry name" value="HTH_TETR_2"/>
    <property type="match status" value="1"/>
</dbReference>
<dbReference type="InterPro" id="IPR036271">
    <property type="entry name" value="Tet_transcr_reg_TetR-rel_C_sf"/>
</dbReference>
<reference evidence="6 7" key="1">
    <citation type="submission" date="2019-03" db="EMBL/GenBank/DDBJ databases">
        <title>Genomic Encyclopedia of Type Strains, Phase IV (KMG-IV): sequencing the most valuable type-strain genomes for metagenomic binning, comparative biology and taxonomic classification.</title>
        <authorList>
            <person name="Goeker M."/>
        </authorList>
    </citation>
    <scope>NUCLEOTIDE SEQUENCE [LARGE SCALE GENOMIC DNA]</scope>
    <source>
        <strain evidence="6 7">DSM 46770</strain>
    </source>
</reference>
<proteinExistence type="predicted"/>
<dbReference type="InterPro" id="IPR001647">
    <property type="entry name" value="HTH_TetR"/>
</dbReference>
<dbReference type="GO" id="GO:0000976">
    <property type="term" value="F:transcription cis-regulatory region binding"/>
    <property type="evidence" value="ECO:0007669"/>
    <property type="project" value="TreeGrafter"/>
</dbReference>
<feature type="DNA-binding region" description="H-T-H motif" evidence="4">
    <location>
        <begin position="40"/>
        <end position="59"/>
    </location>
</feature>
<evidence type="ECO:0000313" key="6">
    <source>
        <dbReference type="EMBL" id="TDQ46360.1"/>
    </source>
</evidence>
<evidence type="ECO:0000256" key="2">
    <source>
        <dbReference type="ARBA" id="ARBA00023125"/>
    </source>
</evidence>
<feature type="domain" description="HTH tetR-type" evidence="5">
    <location>
        <begin position="19"/>
        <end position="77"/>
    </location>
</feature>
<dbReference type="SUPFAM" id="SSF46689">
    <property type="entry name" value="Homeodomain-like"/>
    <property type="match status" value="1"/>
</dbReference>
<dbReference type="PANTHER" id="PTHR30055:SF234">
    <property type="entry name" value="HTH-TYPE TRANSCRIPTIONAL REGULATOR BETI"/>
    <property type="match status" value="1"/>
</dbReference>
<sequence length="206" mass="22066">MMEGHPAESPIRGRRADSCRNHERIIRAATVLLAERPEATMDELTTAAGLGRTTVYRHFHAREQLVAEVYATAFSGTRRLIAEAAPEACPREELLERVVAALMRAVETYPVLANGPGPAPATGGSDTTGYEACLEALARVMRRAQDSGLLDASLPPRWLAGSLMDDCAGAVVFSAELRGCAPSPAALVRAAFERAWAAVPRDGKAW</sequence>
<accession>A0A4R6UHL3</accession>
<keyword evidence="7" id="KW-1185">Reference proteome</keyword>
<evidence type="ECO:0000313" key="7">
    <source>
        <dbReference type="Proteomes" id="UP000295281"/>
    </source>
</evidence>
<evidence type="ECO:0000256" key="3">
    <source>
        <dbReference type="ARBA" id="ARBA00023163"/>
    </source>
</evidence>
<dbReference type="SUPFAM" id="SSF48498">
    <property type="entry name" value="Tetracyclin repressor-like, C-terminal domain"/>
    <property type="match status" value="1"/>
</dbReference>
<organism evidence="6 7">
    <name type="scientific">Actinorugispora endophytica</name>
    <dbReference type="NCBI Taxonomy" id="1605990"/>
    <lineage>
        <taxon>Bacteria</taxon>
        <taxon>Bacillati</taxon>
        <taxon>Actinomycetota</taxon>
        <taxon>Actinomycetes</taxon>
        <taxon>Streptosporangiales</taxon>
        <taxon>Nocardiopsidaceae</taxon>
        <taxon>Actinorugispora</taxon>
    </lineage>
</organism>
<keyword evidence="2 4" id="KW-0238">DNA-binding</keyword>